<proteinExistence type="predicted"/>
<name>A0A3G7TR56_9PSED</name>
<dbReference type="EMBL" id="CP027753">
    <property type="protein sequence ID" value="AZE48726.1"/>
    <property type="molecule type" value="Genomic_DNA"/>
</dbReference>
<reference evidence="1 2" key="1">
    <citation type="submission" date="2018-03" db="EMBL/GenBank/DDBJ databases">
        <title>Diversity of phytobeneficial traits revealed by whole-genome analysis of worldwide-isolated phenazine-producing Pseudomonas spp.</title>
        <authorList>
            <person name="Biessy A."/>
            <person name="Novinscak A."/>
            <person name="Blom J."/>
            <person name="Leger G."/>
            <person name="Thomashow L.S."/>
            <person name="Cazorla F.M."/>
            <person name="Josic D."/>
            <person name="Filion M."/>
        </authorList>
    </citation>
    <scope>NUCLEOTIDE SEQUENCE [LARGE SCALE GENOMIC DNA]</scope>
    <source>
        <strain evidence="1 2">B25</strain>
    </source>
</reference>
<organism evidence="1 2">
    <name type="scientific">Pseudomonas chlororaphis</name>
    <dbReference type="NCBI Taxonomy" id="587753"/>
    <lineage>
        <taxon>Bacteria</taxon>
        <taxon>Pseudomonadati</taxon>
        <taxon>Pseudomonadota</taxon>
        <taxon>Gammaproteobacteria</taxon>
        <taxon>Pseudomonadales</taxon>
        <taxon>Pseudomonadaceae</taxon>
        <taxon>Pseudomonas</taxon>
    </lineage>
</organism>
<accession>A0A3G7TR56</accession>
<sequence length="71" mass="7786">MKPIIGLLSSAERALRALLVIVLERIATLLTKASVRLYARGLLSGVEIRLLLGLASAIHRRCIRLLRSAKP</sequence>
<evidence type="ECO:0000313" key="1">
    <source>
        <dbReference type="EMBL" id="AZE48726.1"/>
    </source>
</evidence>
<dbReference type="RefSeq" id="WP_124320624.1">
    <property type="nucleotide sequence ID" value="NZ_CP027753.1"/>
</dbReference>
<protein>
    <submittedName>
        <fullName evidence="1">Uncharacterized protein</fullName>
    </submittedName>
</protein>
<evidence type="ECO:0000313" key="2">
    <source>
        <dbReference type="Proteomes" id="UP000268048"/>
    </source>
</evidence>
<gene>
    <name evidence="1" type="ORF">C4K04_3054</name>
</gene>
<dbReference type="AlphaFoldDB" id="A0A3G7TR56"/>
<dbReference type="Proteomes" id="UP000268048">
    <property type="component" value="Chromosome"/>
</dbReference>